<dbReference type="EMBL" id="CP053452">
    <property type="protein sequence ID" value="QJW92963.1"/>
    <property type="molecule type" value="Genomic_DNA"/>
</dbReference>
<reference evidence="2" key="1">
    <citation type="submission" date="2020-05" db="EMBL/GenBank/DDBJ databases">
        <title>Frigoriglobus tundricola gen. nov., sp. nov., a psychrotolerant cellulolytic planctomycete of the family Gemmataceae with two divergent copies of 16S rRNA gene.</title>
        <authorList>
            <person name="Kulichevskaya I.S."/>
            <person name="Ivanova A.A."/>
            <person name="Naumoff D.G."/>
            <person name="Beletsky A.V."/>
            <person name="Rijpstra W.I.C."/>
            <person name="Sinninghe Damste J.S."/>
            <person name="Mardanov A.V."/>
            <person name="Ravin N.V."/>
            <person name="Dedysh S.N."/>
        </authorList>
    </citation>
    <scope>NUCLEOTIDE SEQUENCE [LARGE SCALE GENOMIC DNA]</scope>
    <source>
        <strain evidence="2">PL17</strain>
    </source>
</reference>
<proteinExistence type="predicted"/>
<gene>
    <name evidence="1" type="ORF">FTUN_0461</name>
</gene>
<accession>A0A6M5YI89</accession>
<sequence length="40" mass="4654">MTKQVVCLRAWNAFHEDHGGRTREAAATVSDACWSYSRRW</sequence>
<dbReference type="KEGG" id="ftj:FTUN_0461"/>
<keyword evidence="2" id="KW-1185">Reference proteome</keyword>
<dbReference type="Proteomes" id="UP000503447">
    <property type="component" value="Chromosome"/>
</dbReference>
<evidence type="ECO:0000313" key="2">
    <source>
        <dbReference type="Proteomes" id="UP000503447"/>
    </source>
</evidence>
<dbReference type="AlphaFoldDB" id="A0A6M5YI89"/>
<evidence type="ECO:0000313" key="1">
    <source>
        <dbReference type="EMBL" id="QJW92963.1"/>
    </source>
</evidence>
<protein>
    <submittedName>
        <fullName evidence="1">Uncharacterized protein</fullName>
    </submittedName>
</protein>
<organism evidence="1 2">
    <name type="scientific">Frigoriglobus tundricola</name>
    <dbReference type="NCBI Taxonomy" id="2774151"/>
    <lineage>
        <taxon>Bacteria</taxon>
        <taxon>Pseudomonadati</taxon>
        <taxon>Planctomycetota</taxon>
        <taxon>Planctomycetia</taxon>
        <taxon>Gemmatales</taxon>
        <taxon>Gemmataceae</taxon>
        <taxon>Frigoriglobus</taxon>
    </lineage>
</organism>
<name>A0A6M5YI89_9BACT</name>